<accession>A0A9Q1N0A7</accession>
<evidence type="ECO:0000313" key="4">
    <source>
        <dbReference type="Proteomes" id="UP001152561"/>
    </source>
</evidence>
<dbReference type="PANTHER" id="PTHR34964:SF1">
    <property type="entry name" value="MEMBRANE LIPOPROTEIN"/>
    <property type="match status" value="1"/>
</dbReference>
<evidence type="ECO:0000256" key="2">
    <source>
        <dbReference type="SAM" id="Phobius"/>
    </source>
</evidence>
<dbReference type="Proteomes" id="UP001152561">
    <property type="component" value="Unassembled WGS sequence"/>
</dbReference>
<feature type="region of interest" description="Disordered" evidence="1">
    <location>
        <begin position="49"/>
        <end position="116"/>
    </location>
</feature>
<keyword evidence="2" id="KW-1133">Transmembrane helix</keyword>
<dbReference type="EMBL" id="JAJAGQ010000001">
    <property type="protein sequence ID" value="KAJ8573482.1"/>
    <property type="molecule type" value="Genomic_DNA"/>
</dbReference>
<reference evidence="4" key="1">
    <citation type="journal article" date="2023" name="Proc. Natl. Acad. Sci. U.S.A.">
        <title>Genomic and structural basis for evolution of tropane alkaloid biosynthesis.</title>
        <authorList>
            <person name="Wanga Y.-J."/>
            <person name="Taina T."/>
            <person name="Yua J.-Y."/>
            <person name="Lia J."/>
            <person name="Xua B."/>
            <person name="Chenc J."/>
            <person name="D'Auriad J.C."/>
            <person name="Huanga J.-P."/>
            <person name="Huanga S.-X."/>
        </authorList>
    </citation>
    <scope>NUCLEOTIDE SEQUENCE [LARGE SCALE GENOMIC DNA]</scope>
    <source>
        <strain evidence="4">cv. KIB-2019</strain>
    </source>
</reference>
<evidence type="ECO:0000313" key="3">
    <source>
        <dbReference type="EMBL" id="KAJ8573482.1"/>
    </source>
</evidence>
<dbReference type="AlphaFoldDB" id="A0A9Q1N0A7"/>
<keyword evidence="2" id="KW-0472">Membrane</keyword>
<dbReference type="PANTHER" id="PTHR34964">
    <property type="entry name" value="MEMBRANE LIPOPROTEIN-RELATED"/>
    <property type="match status" value="1"/>
</dbReference>
<keyword evidence="2" id="KW-0812">Transmembrane</keyword>
<feature type="transmembrane region" description="Helical" evidence="2">
    <location>
        <begin position="12"/>
        <end position="34"/>
    </location>
</feature>
<sequence>MEEREGDLRVPLISSLFCLCVLTGGVLLVLYFFVPDHSQPCVDNSQISRRTSRAATLAKPGLSRTDSKANSATCNNDNINDGNQASGHSQQDGGDASSTNSAKEIEMPLAVSVASS</sequence>
<evidence type="ECO:0000256" key="1">
    <source>
        <dbReference type="SAM" id="MobiDB-lite"/>
    </source>
</evidence>
<comment type="caution">
    <text evidence="3">The sequence shown here is derived from an EMBL/GenBank/DDBJ whole genome shotgun (WGS) entry which is preliminary data.</text>
</comment>
<gene>
    <name evidence="3" type="ORF">K7X08_009993</name>
</gene>
<organism evidence="3 4">
    <name type="scientific">Anisodus acutangulus</name>
    <dbReference type="NCBI Taxonomy" id="402998"/>
    <lineage>
        <taxon>Eukaryota</taxon>
        <taxon>Viridiplantae</taxon>
        <taxon>Streptophyta</taxon>
        <taxon>Embryophyta</taxon>
        <taxon>Tracheophyta</taxon>
        <taxon>Spermatophyta</taxon>
        <taxon>Magnoliopsida</taxon>
        <taxon>eudicotyledons</taxon>
        <taxon>Gunneridae</taxon>
        <taxon>Pentapetalae</taxon>
        <taxon>asterids</taxon>
        <taxon>lamiids</taxon>
        <taxon>Solanales</taxon>
        <taxon>Solanaceae</taxon>
        <taxon>Solanoideae</taxon>
        <taxon>Hyoscyameae</taxon>
        <taxon>Anisodus</taxon>
    </lineage>
</organism>
<protein>
    <submittedName>
        <fullName evidence="3">Uncharacterized protein</fullName>
    </submittedName>
</protein>
<name>A0A9Q1N0A7_9SOLA</name>
<keyword evidence="4" id="KW-1185">Reference proteome</keyword>
<feature type="compositionally biased region" description="Polar residues" evidence="1">
    <location>
        <begin position="68"/>
        <end position="102"/>
    </location>
</feature>
<dbReference type="OrthoDB" id="1056497at2759"/>
<proteinExistence type="predicted"/>